<keyword evidence="1" id="KW-0732">Signal</keyword>
<proteinExistence type="predicted"/>
<feature type="chain" id="PRO_5011680984" description="SipW-cognate class signal peptide" evidence="1">
    <location>
        <begin position="26"/>
        <end position="231"/>
    </location>
</feature>
<sequence>MKKKLTFLGVAGVLLITAFIGGTLAAFNTTTQGNAGAGIAKITTKDIGVAFSGKMSEEEKISTGILPGTTQQYDYTVSNKVTGSQAYDIYVKVTIYKAWANEELDSSKVVLQGSDQHEYAKEDVVTDAAVGTIIDGWLISYVDDEEIVLYYTKPLSKGESTTSFIDGIYFKEDMGNEYTDSTLDLEYIVNAVQANQSEAAMAAEWGMYPLINGSGNITNVFETKSVRDSYK</sequence>
<dbReference type="STRING" id="1120918.SAMN05216249_10758"/>
<reference evidence="2 3" key="1">
    <citation type="submission" date="2016-10" db="EMBL/GenBank/DDBJ databases">
        <authorList>
            <person name="de Groot N.N."/>
        </authorList>
    </citation>
    <scope>NUCLEOTIDE SEQUENCE [LARGE SCALE GENOMIC DNA]</scope>
    <source>
        <strain evidence="2 3">DSM 5522</strain>
    </source>
</reference>
<dbReference type="OrthoDB" id="2047690at2"/>
<dbReference type="Proteomes" id="UP000198838">
    <property type="component" value="Unassembled WGS sequence"/>
</dbReference>
<evidence type="ECO:0008006" key="4">
    <source>
        <dbReference type="Google" id="ProtNLM"/>
    </source>
</evidence>
<accession>A0A1I0XP02</accession>
<name>A0A1I0XP02_9FIRM</name>
<dbReference type="EMBL" id="FOJY01000007">
    <property type="protein sequence ID" value="SFB02785.1"/>
    <property type="molecule type" value="Genomic_DNA"/>
</dbReference>
<evidence type="ECO:0000313" key="2">
    <source>
        <dbReference type="EMBL" id="SFB02785.1"/>
    </source>
</evidence>
<evidence type="ECO:0000256" key="1">
    <source>
        <dbReference type="SAM" id="SignalP"/>
    </source>
</evidence>
<keyword evidence="3" id="KW-1185">Reference proteome</keyword>
<feature type="signal peptide" evidence="1">
    <location>
        <begin position="1"/>
        <end position="25"/>
    </location>
</feature>
<evidence type="ECO:0000313" key="3">
    <source>
        <dbReference type="Proteomes" id="UP000198838"/>
    </source>
</evidence>
<organism evidence="2 3">
    <name type="scientific">Acetitomaculum ruminis DSM 5522</name>
    <dbReference type="NCBI Taxonomy" id="1120918"/>
    <lineage>
        <taxon>Bacteria</taxon>
        <taxon>Bacillati</taxon>
        <taxon>Bacillota</taxon>
        <taxon>Clostridia</taxon>
        <taxon>Lachnospirales</taxon>
        <taxon>Lachnospiraceae</taxon>
        <taxon>Acetitomaculum</taxon>
    </lineage>
</organism>
<gene>
    <name evidence="2" type="ORF">SAMN05216249_10758</name>
</gene>
<protein>
    <recommendedName>
        <fullName evidence="4">SipW-cognate class signal peptide</fullName>
    </recommendedName>
</protein>
<dbReference type="RefSeq" id="WP_092871729.1">
    <property type="nucleotide sequence ID" value="NZ_FOJY01000007.1"/>
</dbReference>
<dbReference type="AlphaFoldDB" id="A0A1I0XP02"/>